<proteinExistence type="predicted"/>
<sequence>MSSASASPELEEEPYVDRKPRWATERQLLLSIASDTQPPRRLVTFAPPANSRSPSATRKITSSYCTPDGAPSGLRSRRAVYASKKRADPAAFHLTYDGQRVDLTGRTTVGDSLEDEELEEGVVVDVVLAQVGGGVRGLGGETICDS</sequence>
<gene>
    <name evidence="2" type="ORF">EHS24_004185</name>
</gene>
<name>A0A427Y4K4_9TREE</name>
<dbReference type="GeneID" id="39588728"/>
<dbReference type="EMBL" id="RSCE01000002">
    <property type="protein sequence ID" value="RSH85997.1"/>
    <property type="molecule type" value="Genomic_DNA"/>
</dbReference>
<evidence type="ECO:0008006" key="4">
    <source>
        <dbReference type="Google" id="ProtNLM"/>
    </source>
</evidence>
<dbReference type="Proteomes" id="UP000279236">
    <property type="component" value="Unassembled WGS sequence"/>
</dbReference>
<feature type="compositionally biased region" description="Polar residues" evidence="1">
    <location>
        <begin position="50"/>
        <end position="65"/>
    </location>
</feature>
<accession>A0A427Y4K4</accession>
<dbReference type="AlphaFoldDB" id="A0A427Y4K4"/>
<keyword evidence="3" id="KW-1185">Reference proteome</keyword>
<reference evidence="2 3" key="1">
    <citation type="submission" date="2018-11" db="EMBL/GenBank/DDBJ databases">
        <title>Genome sequence of Apiotrichum porosum DSM 27194.</title>
        <authorList>
            <person name="Aliyu H."/>
            <person name="Gorte O."/>
            <person name="Ochsenreither K."/>
        </authorList>
    </citation>
    <scope>NUCLEOTIDE SEQUENCE [LARGE SCALE GENOMIC DNA]</scope>
    <source>
        <strain evidence="2 3">DSM 27194</strain>
    </source>
</reference>
<evidence type="ECO:0000313" key="2">
    <source>
        <dbReference type="EMBL" id="RSH85997.1"/>
    </source>
</evidence>
<dbReference type="RefSeq" id="XP_028478782.1">
    <property type="nucleotide sequence ID" value="XM_028619810.1"/>
</dbReference>
<feature type="region of interest" description="Disordered" evidence="1">
    <location>
        <begin position="33"/>
        <end position="73"/>
    </location>
</feature>
<evidence type="ECO:0000256" key="1">
    <source>
        <dbReference type="SAM" id="MobiDB-lite"/>
    </source>
</evidence>
<dbReference type="Gene3D" id="3.10.20.90">
    <property type="entry name" value="Phosphatidylinositol 3-kinase Catalytic Subunit, Chain A, domain 1"/>
    <property type="match status" value="1"/>
</dbReference>
<comment type="caution">
    <text evidence="2">The sequence shown here is derived from an EMBL/GenBank/DDBJ whole genome shotgun (WGS) entry which is preliminary data.</text>
</comment>
<evidence type="ECO:0000313" key="3">
    <source>
        <dbReference type="Proteomes" id="UP000279236"/>
    </source>
</evidence>
<organism evidence="2 3">
    <name type="scientific">Apiotrichum porosum</name>
    <dbReference type="NCBI Taxonomy" id="105984"/>
    <lineage>
        <taxon>Eukaryota</taxon>
        <taxon>Fungi</taxon>
        <taxon>Dikarya</taxon>
        <taxon>Basidiomycota</taxon>
        <taxon>Agaricomycotina</taxon>
        <taxon>Tremellomycetes</taxon>
        <taxon>Trichosporonales</taxon>
        <taxon>Trichosporonaceae</taxon>
        <taxon>Apiotrichum</taxon>
    </lineage>
</organism>
<protein>
    <recommendedName>
        <fullName evidence="4">Ubiquitin-like domain-containing protein</fullName>
    </recommendedName>
</protein>